<keyword evidence="3" id="KW-1185">Reference proteome</keyword>
<keyword evidence="1" id="KW-0732">Signal</keyword>
<feature type="chain" id="PRO_5005528475" evidence="1">
    <location>
        <begin position="19"/>
        <end position="81"/>
    </location>
</feature>
<feature type="signal peptide" evidence="1">
    <location>
        <begin position="1"/>
        <end position="18"/>
    </location>
</feature>
<comment type="caution">
    <text evidence="2">The sequence shown here is derived from an EMBL/GenBank/DDBJ whole genome shotgun (WGS) entry which is preliminary data.</text>
</comment>
<evidence type="ECO:0000256" key="1">
    <source>
        <dbReference type="SAM" id="SignalP"/>
    </source>
</evidence>
<organism evidence="2 3">
    <name type="scientific">Zostera marina</name>
    <name type="common">Eelgrass</name>
    <dbReference type="NCBI Taxonomy" id="29655"/>
    <lineage>
        <taxon>Eukaryota</taxon>
        <taxon>Viridiplantae</taxon>
        <taxon>Streptophyta</taxon>
        <taxon>Embryophyta</taxon>
        <taxon>Tracheophyta</taxon>
        <taxon>Spermatophyta</taxon>
        <taxon>Magnoliopsida</taxon>
        <taxon>Liliopsida</taxon>
        <taxon>Zosteraceae</taxon>
        <taxon>Zostera</taxon>
    </lineage>
</organism>
<evidence type="ECO:0000313" key="2">
    <source>
        <dbReference type="EMBL" id="KMZ74510.1"/>
    </source>
</evidence>
<sequence length="81" mass="9327">MIGFFLFVLGCCLDRVFLWLPFESIWNYRCFYLIPALNMSLFKKKATKKRSGLGSSSTHEKEKLLLNIKGVDVLGSRSCIF</sequence>
<dbReference type="Proteomes" id="UP000036987">
    <property type="component" value="Unassembled WGS sequence"/>
</dbReference>
<dbReference type="AlphaFoldDB" id="A0A0K9Q230"/>
<evidence type="ECO:0000313" key="3">
    <source>
        <dbReference type="Proteomes" id="UP000036987"/>
    </source>
</evidence>
<proteinExistence type="predicted"/>
<reference evidence="3" key="1">
    <citation type="journal article" date="2016" name="Nature">
        <title>The genome of the seagrass Zostera marina reveals angiosperm adaptation to the sea.</title>
        <authorList>
            <person name="Olsen J.L."/>
            <person name="Rouze P."/>
            <person name="Verhelst B."/>
            <person name="Lin Y.-C."/>
            <person name="Bayer T."/>
            <person name="Collen J."/>
            <person name="Dattolo E."/>
            <person name="De Paoli E."/>
            <person name="Dittami S."/>
            <person name="Maumus F."/>
            <person name="Michel G."/>
            <person name="Kersting A."/>
            <person name="Lauritano C."/>
            <person name="Lohaus R."/>
            <person name="Toepel M."/>
            <person name="Tonon T."/>
            <person name="Vanneste K."/>
            <person name="Amirebrahimi M."/>
            <person name="Brakel J."/>
            <person name="Bostroem C."/>
            <person name="Chovatia M."/>
            <person name="Grimwood J."/>
            <person name="Jenkins J.W."/>
            <person name="Jueterbock A."/>
            <person name="Mraz A."/>
            <person name="Stam W.T."/>
            <person name="Tice H."/>
            <person name="Bornberg-Bauer E."/>
            <person name="Green P.J."/>
            <person name="Pearson G.A."/>
            <person name="Procaccini G."/>
            <person name="Duarte C.M."/>
            <person name="Schmutz J."/>
            <person name="Reusch T.B.H."/>
            <person name="Van de Peer Y."/>
        </authorList>
    </citation>
    <scope>NUCLEOTIDE SEQUENCE [LARGE SCALE GENOMIC DNA]</scope>
    <source>
        <strain evidence="3">cv. Finnish</strain>
    </source>
</reference>
<name>A0A0K9Q230_ZOSMR</name>
<accession>A0A0K9Q230</accession>
<gene>
    <name evidence="2" type="ORF">ZOSMA_127G00310</name>
</gene>
<protein>
    <submittedName>
        <fullName evidence="2">Uncharacterized protein</fullName>
    </submittedName>
</protein>
<dbReference type="EMBL" id="LFYR01000304">
    <property type="protein sequence ID" value="KMZ74510.1"/>
    <property type="molecule type" value="Genomic_DNA"/>
</dbReference>